<evidence type="ECO:0000313" key="3">
    <source>
        <dbReference type="EMBL" id="PQJ11369.1"/>
    </source>
</evidence>
<feature type="signal peptide" evidence="2">
    <location>
        <begin position="1"/>
        <end position="20"/>
    </location>
</feature>
<dbReference type="AlphaFoldDB" id="A0A2S7SWR1"/>
<accession>A0A2S7SWR1</accession>
<evidence type="ECO:0000256" key="1">
    <source>
        <dbReference type="SAM" id="MobiDB-lite"/>
    </source>
</evidence>
<feature type="chain" id="PRO_5015536972" evidence="2">
    <location>
        <begin position="21"/>
        <end position="234"/>
    </location>
</feature>
<feature type="region of interest" description="Disordered" evidence="1">
    <location>
        <begin position="194"/>
        <end position="234"/>
    </location>
</feature>
<evidence type="ECO:0000256" key="2">
    <source>
        <dbReference type="SAM" id="SignalP"/>
    </source>
</evidence>
<organism evidence="3 4">
    <name type="scientific">Flavipsychrobacter stenotrophus</name>
    <dbReference type="NCBI Taxonomy" id="2077091"/>
    <lineage>
        <taxon>Bacteria</taxon>
        <taxon>Pseudomonadati</taxon>
        <taxon>Bacteroidota</taxon>
        <taxon>Chitinophagia</taxon>
        <taxon>Chitinophagales</taxon>
        <taxon>Chitinophagaceae</taxon>
        <taxon>Flavipsychrobacter</taxon>
    </lineage>
</organism>
<dbReference type="EMBL" id="PPSL01000002">
    <property type="protein sequence ID" value="PQJ11369.1"/>
    <property type="molecule type" value="Genomic_DNA"/>
</dbReference>
<keyword evidence="4" id="KW-1185">Reference proteome</keyword>
<proteinExistence type="predicted"/>
<comment type="caution">
    <text evidence="3">The sequence shown here is derived from an EMBL/GenBank/DDBJ whole genome shotgun (WGS) entry which is preliminary data.</text>
</comment>
<protein>
    <submittedName>
        <fullName evidence="3">Uncharacterized protein</fullName>
    </submittedName>
</protein>
<reference evidence="3 4" key="1">
    <citation type="submission" date="2018-01" db="EMBL/GenBank/DDBJ databases">
        <title>A novel member of the phylum Bacteroidetes isolated from glacier ice.</title>
        <authorList>
            <person name="Liu Q."/>
            <person name="Xin Y.-H."/>
        </authorList>
    </citation>
    <scope>NUCLEOTIDE SEQUENCE [LARGE SCALE GENOMIC DNA]</scope>
    <source>
        <strain evidence="3 4">RB1R16</strain>
    </source>
</reference>
<evidence type="ECO:0000313" key="4">
    <source>
        <dbReference type="Proteomes" id="UP000239872"/>
    </source>
</evidence>
<name>A0A2S7SWR1_9BACT</name>
<keyword evidence="2" id="KW-0732">Signal</keyword>
<dbReference type="RefSeq" id="WP_105038248.1">
    <property type="nucleotide sequence ID" value="NZ_PPSL01000002.1"/>
</dbReference>
<sequence>MKKALLALSILGVTCLSANAQTKITTTTTTVSTETAKAVDTPNYAKNYKVCKGSSTYYVCGDKPSGKKRTVATKTTKARTATAAVNTTPAIPSAQGPNAKNFKVCKGNGNYHICDEPQNATNTVPGPTTKLAVGTADKKPIKKTTTVTENGVVATTTTQTFAQPPATPKSQSIADQSDNTLPVATVTGHVDTINNANAPYHGKNSPQYDGAQKNKARNLNTPPGSPNSIPISQK</sequence>
<gene>
    <name evidence="3" type="ORF">CJD36_006095</name>
</gene>
<feature type="compositionally biased region" description="Polar residues" evidence="1">
    <location>
        <begin position="217"/>
        <end position="234"/>
    </location>
</feature>
<dbReference type="Proteomes" id="UP000239872">
    <property type="component" value="Unassembled WGS sequence"/>
</dbReference>